<evidence type="ECO:0000256" key="4">
    <source>
        <dbReference type="ARBA" id="ARBA00022525"/>
    </source>
</evidence>
<sequence length="607" mass="64035">MKFSLSLCATILVGTATAITLTCEESIDAALCTSRERLVPDRSCCKYNDGCPGIPKCTAGYCCEENSDTTATIAYMSPVPVAGSGGYYEPVSQTITCAVKEWEGGFTCSVDKVLDDDKECCRYQGNCGNLSKCERDYCCVDSGTLPQPSPAASSTPRPPSYETECGASDAYITCDTGYSLESDIECCAQKGLCGSMKYCSKSQCCTKNVATSPEPTIPPAAGDACSCAGPVINEFCYSSLSEALSKASEGDTLYFGGDHTVSSPIQFETETLNFVGIQCNGQMAKLIGNFNEVNGGILEPRNPSNHDIVVKDLEVTGASGSSAAFLKGLGSETDAGSQGIKLVLNNVYVHDMSGQRLGVGIFIGVSKGLVIDEDCRFENIIMSTEEENMYAGGAAVSVIYLSSNYEISIGGTFKNCESWYPKASLHSGGGAVYLDYMEGDVVFTALFEGNQANQGGAVHVQGVLGEMLVKGVYINNKAVDDGYGSRSGAFRVLKIFGSGKLIISATFTDNTAQGRGGVIATNIHLSGSQVIFMDAVFQNNVASTVGGVWSFWSSTTIGGSIIFEDTCEFNGNQAIQNSGSSIYDIAGSDDSSMMSEDEWTGERVVVA</sequence>
<evidence type="ECO:0008006" key="11">
    <source>
        <dbReference type="Google" id="ProtNLM"/>
    </source>
</evidence>
<dbReference type="InterPro" id="IPR011050">
    <property type="entry name" value="Pectin_lyase_fold/virulence"/>
</dbReference>
<dbReference type="Pfam" id="PF02415">
    <property type="entry name" value="Chlam_PMP"/>
    <property type="match status" value="1"/>
</dbReference>
<dbReference type="GO" id="GO:0005576">
    <property type="term" value="C:extracellular region"/>
    <property type="evidence" value="ECO:0007669"/>
    <property type="project" value="UniProtKB-SubCell"/>
</dbReference>
<evidence type="ECO:0000256" key="2">
    <source>
        <dbReference type="ARBA" id="ARBA00004442"/>
    </source>
</evidence>
<evidence type="ECO:0000256" key="8">
    <source>
        <dbReference type="SAM" id="SignalP"/>
    </source>
</evidence>
<name>A0A0L0FV71_9EUKA</name>
<organism evidence="9 10">
    <name type="scientific">Sphaeroforma arctica JP610</name>
    <dbReference type="NCBI Taxonomy" id="667725"/>
    <lineage>
        <taxon>Eukaryota</taxon>
        <taxon>Ichthyosporea</taxon>
        <taxon>Ichthyophonida</taxon>
        <taxon>Sphaeroforma</taxon>
    </lineage>
</organism>
<keyword evidence="5 8" id="KW-0732">Signal</keyword>
<keyword evidence="6" id="KW-0472">Membrane</keyword>
<feature type="chain" id="PRO_5005538839" description="Right handed beta helix domain-containing protein" evidence="8">
    <location>
        <begin position="19"/>
        <end position="607"/>
    </location>
</feature>
<protein>
    <recommendedName>
        <fullName evidence="11">Right handed beta helix domain-containing protein</fullName>
    </recommendedName>
</protein>
<keyword evidence="10" id="KW-1185">Reference proteome</keyword>
<evidence type="ECO:0000256" key="6">
    <source>
        <dbReference type="ARBA" id="ARBA00023136"/>
    </source>
</evidence>
<proteinExistence type="predicted"/>
<evidence type="ECO:0000256" key="3">
    <source>
        <dbReference type="ARBA" id="ARBA00004613"/>
    </source>
</evidence>
<evidence type="ECO:0000313" key="9">
    <source>
        <dbReference type="EMBL" id="KNC80727.1"/>
    </source>
</evidence>
<comment type="subcellular location">
    <subcellularLocation>
        <location evidence="1">Cell envelope</location>
    </subcellularLocation>
    <subcellularLocation>
        <location evidence="2">Cell outer membrane</location>
    </subcellularLocation>
    <subcellularLocation>
        <location evidence="3">Secreted</location>
    </subcellularLocation>
</comment>
<dbReference type="eggNOG" id="ENOG502SCPE">
    <property type="taxonomic scope" value="Eukaryota"/>
</dbReference>
<dbReference type="Proteomes" id="UP000054560">
    <property type="component" value="Unassembled WGS sequence"/>
</dbReference>
<dbReference type="RefSeq" id="XP_014154629.1">
    <property type="nucleotide sequence ID" value="XM_014299154.1"/>
</dbReference>
<accession>A0A0L0FV71</accession>
<keyword evidence="7" id="KW-0998">Cell outer membrane</keyword>
<keyword evidence="4" id="KW-0964">Secreted</keyword>
<evidence type="ECO:0000256" key="5">
    <source>
        <dbReference type="ARBA" id="ARBA00022729"/>
    </source>
</evidence>
<dbReference type="SUPFAM" id="SSF51126">
    <property type="entry name" value="Pectin lyase-like"/>
    <property type="match status" value="1"/>
</dbReference>
<dbReference type="AlphaFoldDB" id="A0A0L0FV71"/>
<dbReference type="EMBL" id="KQ242116">
    <property type="protein sequence ID" value="KNC80727.1"/>
    <property type="molecule type" value="Genomic_DNA"/>
</dbReference>
<evidence type="ECO:0000313" key="10">
    <source>
        <dbReference type="Proteomes" id="UP000054560"/>
    </source>
</evidence>
<feature type="signal peptide" evidence="8">
    <location>
        <begin position="1"/>
        <end position="18"/>
    </location>
</feature>
<gene>
    <name evidence="9" type="ORF">SARC_06928</name>
</gene>
<reference evidence="9 10" key="1">
    <citation type="submission" date="2011-02" db="EMBL/GenBank/DDBJ databases">
        <title>The Genome Sequence of Sphaeroforma arctica JP610.</title>
        <authorList>
            <consortium name="The Broad Institute Genome Sequencing Platform"/>
            <person name="Russ C."/>
            <person name="Cuomo C."/>
            <person name="Young S.K."/>
            <person name="Zeng Q."/>
            <person name="Gargeya S."/>
            <person name="Alvarado L."/>
            <person name="Berlin A."/>
            <person name="Chapman S.B."/>
            <person name="Chen Z."/>
            <person name="Freedman E."/>
            <person name="Gellesch M."/>
            <person name="Goldberg J."/>
            <person name="Griggs A."/>
            <person name="Gujja S."/>
            <person name="Heilman E."/>
            <person name="Heiman D."/>
            <person name="Howarth C."/>
            <person name="Mehta T."/>
            <person name="Neiman D."/>
            <person name="Pearson M."/>
            <person name="Roberts A."/>
            <person name="Saif S."/>
            <person name="Shea T."/>
            <person name="Shenoy N."/>
            <person name="Sisk P."/>
            <person name="Stolte C."/>
            <person name="Sykes S."/>
            <person name="White J."/>
            <person name="Yandava C."/>
            <person name="Burger G."/>
            <person name="Gray M.W."/>
            <person name="Holland P.W.H."/>
            <person name="King N."/>
            <person name="Lang F.B.F."/>
            <person name="Roger A.J."/>
            <person name="Ruiz-Trillo I."/>
            <person name="Haas B."/>
            <person name="Nusbaum C."/>
            <person name="Birren B."/>
        </authorList>
    </citation>
    <scope>NUCLEOTIDE SEQUENCE [LARGE SCALE GENOMIC DNA]</scope>
    <source>
        <strain evidence="9 10">JP610</strain>
    </source>
</reference>
<dbReference type="GeneID" id="25907432"/>
<evidence type="ECO:0000256" key="1">
    <source>
        <dbReference type="ARBA" id="ARBA00004196"/>
    </source>
</evidence>
<dbReference type="STRING" id="667725.A0A0L0FV71"/>
<evidence type="ECO:0000256" key="7">
    <source>
        <dbReference type="ARBA" id="ARBA00023237"/>
    </source>
</evidence>
<dbReference type="InterPro" id="IPR003368">
    <property type="entry name" value="POMP_repeat"/>
</dbReference>